<evidence type="ECO:0000256" key="5">
    <source>
        <dbReference type="ARBA" id="ARBA00023136"/>
    </source>
</evidence>
<evidence type="ECO:0000256" key="1">
    <source>
        <dbReference type="ARBA" id="ARBA00004193"/>
    </source>
</evidence>
<protein>
    <submittedName>
        <fullName evidence="9">Uncharacterized protein</fullName>
    </submittedName>
</protein>
<name>A0A7M5U3Q4_9CNID</name>
<feature type="compositionally biased region" description="Basic residues" evidence="8">
    <location>
        <begin position="207"/>
        <end position="217"/>
    </location>
</feature>
<dbReference type="InterPro" id="IPR005225">
    <property type="entry name" value="Small_GTP-bd"/>
</dbReference>
<dbReference type="EnsemblMetazoa" id="CLYHEMT005861.1">
    <property type="protein sequence ID" value="CLYHEMP005861.1"/>
    <property type="gene ID" value="CLYHEMG005861"/>
</dbReference>
<dbReference type="PROSITE" id="PS51419">
    <property type="entry name" value="RAB"/>
    <property type="match status" value="1"/>
</dbReference>
<keyword evidence="4" id="KW-0547">Nucleotide-binding</keyword>
<dbReference type="OrthoDB" id="265044at2759"/>
<dbReference type="Gene3D" id="3.40.50.300">
    <property type="entry name" value="P-loop containing nucleotide triphosphate hydrolases"/>
    <property type="match status" value="1"/>
</dbReference>
<dbReference type="SUPFAM" id="SSF52540">
    <property type="entry name" value="P-loop containing nucleoside triphosphate hydrolases"/>
    <property type="match status" value="1"/>
</dbReference>
<dbReference type="NCBIfam" id="TIGR00231">
    <property type="entry name" value="small_GTP"/>
    <property type="match status" value="1"/>
</dbReference>
<evidence type="ECO:0000256" key="2">
    <source>
        <dbReference type="ARBA" id="ARBA00022475"/>
    </source>
</evidence>
<dbReference type="SMART" id="SM00173">
    <property type="entry name" value="RAS"/>
    <property type="match status" value="1"/>
</dbReference>
<dbReference type="AlphaFoldDB" id="A0A7M5U3Q4"/>
<keyword evidence="4" id="KW-0342">GTP-binding</keyword>
<evidence type="ECO:0000256" key="7">
    <source>
        <dbReference type="ARBA" id="ARBA00038061"/>
    </source>
</evidence>
<keyword evidence="5" id="KW-0472">Membrane</keyword>
<evidence type="ECO:0000313" key="9">
    <source>
        <dbReference type="EnsemblMetazoa" id="CLYHEMP005861.1"/>
    </source>
</evidence>
<dbReference type="SMART" id="SM00175">
    <property type="entry name" value="RAB"/>
    <property type="match status" value="1"/>
</dbReference>
<dbReference type="InterPro" id="IPR001806">
    <property type="entry name" value="Small_GTPase"/>
</dbReference>
<organism evidence="9 10">
    <name type="scientific">Clytia hemisphaerica</name>
    <dbReference type="NCBI Taxonomy" id="252671"/>
    <lineage>
        <taxon>Eukaryota</taxon>
        <taxon>Metazoa</taxon>
        <taxon>Cnidaria</taxon>
        <taxon>Hydrozoa</taxon>
        <taxon>Hydroidolina</taxon>
        <taxon>Leptothecata</taxon>
        <taxon>Obeliida</taxon>
        <taxon>Clytiidae</taxon>
        <taxon>Clytia</taxon>
    </lineage>
</organism>
<feature type="compositionally biased region" description="Polar residues" evidence="8">
    <location>
        <begin position="241"/>
        <end position="277"/>
    </location>
</feature>
<keyword evidence="6" id="KW-0449">Lipoprotein</keyword>
<dbReference type="PRINTS" id="PR00449">
    <property type="entry name" value="RASTRNSFRMNG"/>
</dbReference>
<reference evidence="9" key="1">
    <citation type="submission" date="2021-01" db="UniProtKB">
        <authorList>
            <consortium name="EnsemblMetazoa"/>
        </authorList>
    </citation>
    <scope>IDENTIFICATION</scope>
</reference>
<dbReference type="InterPro" id="IPR027417">
    <property type="entry name" value="P-loop_NTPase"/>
</dbReference>
<keyword evidence="3" id="KW-0488">Methylation</keyword>
<evidence type="ECO:0000256" key="3">
    <source>
        <dbReference type="ARBA" id="ARBA00022481"/>
    </source>
</evidence>
<evidence type="ECO:0000256" key="8">
    <source>
        <dbReference type="SAM" id="MobiDB-lite"/>
    </source>
</evidence>
<feature type="compositionally biased region" description="Basic and acidic residues" evidence="8">
    <location>
        <begin position="279"/>
        <end position="296"/>
    </location>
</feature>
<feature type="compositionally biased region" description="Polar residues" evidence="8">
    <location>
        <begin position="220"/>
        <end position="232"/>
    </location>
</feature>
<dbReference type="GeneID" id="136822885"/>
<accession>A0A7M5U3Q4</accession>
<dbReference type="GO" id="GO:0005525">
    <property type="term" value="F:GTP binding"/>
    <property type="evidence" value="ECO:0007669"/>
    <property type="project" value="UniProtKB-KW"/>
</dbReference>
<dbReference type="PROSITE" id="PS51420">
    <property type="entry name" value="RHO"/>
    <property type="match status" value="1"/>
</dbReference>
<dbReference type="Pfam" id="PF00071">
    <property type="entry name" value="Ras"/>
    <property type="match status" value="1"/>
</dbReference>
<dbReference type="GO" id="GO:0005886">
    <property type="term" value="C:plasma membrane"/>
    <property type="evidence" value="ECO:0007669"/>
    <property type="project" value="UniProtKB-SubCell"/>
</dbReference>
<feature type="region of interest" description="Disordered" evidence="8">
    <location>
        <begin position="207"/>
        <end position="296"/>
    </location>
</feature>
<evidence type="ECO:0000313" key="10">
    <source>
        <dbReference type="Proteomes" id="UP000594262"/>
    </source>
</evidence>
<evidence type="ECO:0000256" key="6">
    <source>
        <dbReference type="ARBA" id="ARBA00023288"/>
    </source>
</evidence>
<dbReference type="RefSeq" id="XP_066935295.1">
    <property type="nucleotide sequence ID" value="XM_067079194.1"/>
</dbReference>
<keyword evidence="2" id="KW-1003">Cell membrane</keyword>
<dbReference type="PANTHER" id="PTHR46149">
    <property type="entry name" value="MIP08469P"/>
    <property type="match status" value="1"/>
</dbReference>
<dbReference type="GO" id="GO:0003924">
    <property type="term" value="F:GTPase activity"/>
    <property type="evidence" value="ECO:0007669"/>
    <property type="project" value="InterPro"/>
</dbReference>
<keyword evidence="10" id="KW-1185">Reference proteome</keyword>
<dbReference type="InterPro" id="IPR052236">
    <property type="entry name" value="Small_GTPase_RasD"/>
</dbReference>
<evidence type="ECO:0000256" key="4">
    <source>
        <dbReference type="ARBA" id="ARBA00023134"/>
    </source>
</evidence>
<sequence>MGRNSNKNVRKSGYIFEYRFTLLGGAKTGKTSVLNRFISDTFTHRYRPTIEDHITHTIAHKGNICVCLFVDTCGGNDFPAMKRLAITKGNAFLLLYSIDNRNSFQEAKRTAEEIISLKDTSEDVKIMLIANKTDLDDRREVSKQEGLDLVDDLNTGNVSSMFFEVSAFTGNGIKDIFTELLQLFIPETPDVVITTEKSAFSRMSFRRRSKKKQLRKQKNLESINNNDSNYFSDTEVEPMSKNLQTPEHGQLVRSSSATSHITDSDSGMESSPNTSPTFGRKDGSSPTRRESSAKEILRKTFGSMQRIFVNKHEQNNNSTHLVRSGTVESIRSLSMTRNKQTSV</sequence>
<comment type="similarity">
    <text evidence="7">Belongs to the small GTPase superfamily. RasD family.</text>
</comment>
<dbReference type="Proteomes" id="UP000594262">
    <property type="component" value="Unplaced"/>
</dbReference>
<proteinExistence type="inferred from homology"/>
<dbReference type="PANTHER" id="PTHR46149:SF7">
    <property type="entry name" value="GTP-BINDING PROTEIN DI-RAS2"/>
    <property type="match status" value="1"/>
</dbReference>
<dbReference type="SMART" id="SM00174">
    <property type="entry name" value="RHO"/>
    <property type="match status" value="1"/>
</dbReference>
<dbReference type="PROSITE" id="PS51421">
    <property type="entry name" value="RAS"/>
    <property type="match status" value="1"/>
</dbReference>
<comment type="subcellular location">
    <subcellularLocation>
        <location evidence="1">Cell membrane</location>
        <topology evidence="1">Lipid-anchor</topology>
    </subcellularLocation>
</comment>